<accession>A0A024GBF4</accession>
<proteinExistence type="predicted"/>
<reference evidence="2 3" key="1">
    <citation type="submission" date="2012-05" db="EMBL/GenBank/DDBJ databases">
        <title>Recombination and specialization in a pathogen metapopulation.</title>
        <authorList>
            <person name="Gardiner A."/>
            <person name="Kemen E."/>
            <person name="Schultz-Larsen T."/>
            <person name="MacLean D."/>
            <person name="Van Oosterhout C."/>
            <person name="Jones J.D.G."/>
        </authorList>
    </citation>
    <scope>NUCLEOTIDE SEQUENCE [LARGE SCALE GENOMIC DNA]</scope>
    <source>
        <strain evidence="2 3">Ac Nc2</strain>
    </source>
</reference>
<sequence>MLNILHQGCIGLLSYDQSSNLQAFALNDLVSGRMTFKPKKEKTYQYDDGWYIMDYQEIGNPRGLHTIDRFISRHRNGAEGKRDRASSQRELESELPFHGNVSIK</sequence>
<dbReference type="AlphaFoldDB" id="A0A024GBF4"/>
<dbReference type="Proteomes" id="UP000053237">
    <property type="component" value="Unassembled WGS sequence"/>
</dbReference>
<dbReference type="EMBL" id="CAIX01000061">
    <property type="protein sequence ID" value="CCI44098.1"/>
    <property type="molecule type" value="Genomic_DNA"/>
</dbReference>
<evidence type="ECO:0000313" key="3">
    <source>
        <dbReference type="Proteomes" id="UP000053237"/>
    </source>
</evidence>
<comment type="caution">
    <text evidence="2">The sequence shown here is derived from an EMBL/GenBank/DDBJ whole genome shotgun (WGS) entry which is preliminary data.</text>
</comment>
<feature type="region of interest" description="Disordered" evidence="1">
    <location>
        <begin position="75"/>
        <end position="104"/>
    </location>
</feature>
<gene>
    <name evidence="2" type="ORF">BN9_048820</name>
</gene>
<dbReference type="InParanoid" id="A0A024GBF4"/>
<protein>
    <submittedName>
        <fullName evidence="2">Uncharacterized protein</fullName>
    </submittedName>
</protein>
<feature type="compositionally biased region" description="Basic and acidic residues" evidence="1">
    <location>
        <begin position="75"/>
        <end position="92"/>
    </location>
</feature>
<evidence type="ECO:0000256" key="1">
    <source>
        <dbReference type="SAM" id="MobiDB-lite"/>
    </source>
</evidence>
<keyword evidence="3" id="KW-1185">Reference proteome</keyword>
<organism evidence="2 3">
    <name type="scientific">Albugo candida</name>
    <dbReference type="NCBI Taxonomy" id="65357"/>
    <lineage>
        <taxon>Eukaryota</taxon>
        <taxon>Sar</taxon>
        <taxon>Stramenopiles</taxon>
        <taxon>Oomycota</taxon>
        <taxon>Peronosporomycetes</taxon>
        <taxon>Albuginales</taxon>
        <taxon>Albuginaceae</taxon>
        <taxon>Albugo</taxon>
    </lineage>
</organism>
<evidence type="ECO:0000313" key="2">
    <source>
        <dbReference type="EMBL" id="CCI44098.1"/>
    </source>
</evidence>
<name>A0A024GBF4_9STRA</name>